<dbReference type="AlphaFoldDB" id="A0AAV1K2Y6"/>
<comment type="caution">
    <text evidence="2">The sequence shown here is derived from an EMBL/GenBank/DDBJ whole genome shotgun (WGS) entry which is preliminary data.</text>
</comment>
<dbReference type="Proteomes" id="UP001497472">
    <property type="component" value="Unassembled WGS sequence"/>
</dbReference>
<organism evidence="2 3">
    <name type="scientific">Leptosia nina</name>
    <dbReference type="NCBI Taxonomy" id="320188"/>
    <lineage>
        <taxon>Eukaryota</taxon>
        <taxon>Metazoa</taxon>
        <taxon>Ecdysozoa</taxon>
        <taxon>Arthropoda</taxon>
        <taxon>Hexapoda</taxon>
        <taxon>Insecta</taxon>
        <taxon>Pterygota</taxon>
        <taxon>Neoptera</taxon>
        <taxon>Endopterygota</taxon>
        <taxon>Lepidoptera</taxon>
        <taxon>Glossata</taxon>
        <taxon>Ditrysia</taxon>
        <taxon>Papilionoidea</taxon>
        <taxon>Pieridae</taxon>
        <taxon>Pierinae</taxon>
        <taxon>Leptosia</taxon>
    </lineage>
</organism>
<keyword evidence="3" id="KW-1185">Reference proteome</keyword>
<evidence type="ECO:0000313" key="3">
    <source>
        <dbReference type="Proteomes" id="UP001497472"/>
    </source>
</evidence>
<accession>A0AAV1K2Y6</accession>
<sequence length="77" mass="8374">MNKIIFARETPTPPSRGRGRPPPEEIAFLSAGAGLTHDAGARGLTPRHTQYYNLRFPVYRAIEGAKVATQKPPTAAM</sequence>
<evidence type="ECO:0000313" key="2">
    <source>
        <dbReference type="EMBL" id="CAK1556140.1"/>
    </source>
</evidence>
<name>A0AAV1K2Y6_9NEOP</name>
<evidence type="ECO:0000256" key="1">
    <source>
        <dbReference type="SAM" id="MobiDB-lite"/>
    </source>
</evidence>
<reference evidence="2 3" key="1">
    <citation type="submission" date="2023-11" db="EMBL/GenBank/DDBJ databases">
        <authorList>
            <person name="Okamura Y."/>
        </authorList>
    </citation>
    <scope>NUCLEOTIDE SEQUENCE [LARGE SCALE GENOMIC DNA]</scope>
</reference>
<protein>
    <submittedName>
        <fullName evidence="2">Uncharacterized protein</fullName>
    </submittedName>
</protein>
<gene>
    <name evidence="2" type="ORF">LNINA_LOCUS14907</name>
</gene>
<proteinExistence type="predicted"/>
<feature type="region of interest" description="Disordered" evidence="1">
    <location>
        <begin position="1"/>
        <end position="22"/>
    </location>
</feature>
<dbReference type="EMBL" id="CAVLEF010000283">
    <property type="protein sequence ID" value="CAK1556140.1"/>
    <property type="molecule type" value="Genomic_DNA"/>
</dbReference>